<organism evidence="1 2">
    <name type="scientific">Candidatus Solincola sediminis</name>
    <dbReference type="NCBI Taxonomy" id="1797199"/>
    <lineage>
        <taxon>Bacteria</taxon>
        <taxon>Bacillati</taxon>
        <taxon>Actinomycetota</taxon>
        <taxon>Candidatus Geothermincolia</taxon>
        <taxon>Candidatus Geothermincolales</taxon>
        <taxon>Candidatus Geothermincolaceae</taxon>
        <taxon>Candidatus Solincola</taxon>
    </lineage>
</organism>
<sequence>MCKHIRITYRVVATAEYPIDEDYYEGMTSAEAKAFEDDPKRLDEHCESLICELQEGTAKLRVTTEIFDKE</sequence>
<dbReference type="EMBL" id="MELK01000051">
    <property type="protein sequence ID" value="OFW55857.1"/>
    <property type="molecule type" value="Genomic_DNA"/>
</dbReference>
<dbReference type="Proteomes" id="UP000177876">
    <property type="component" value="Unassembled WGS sequence"/>
</dbReference>
<accession>A0A1F2WG89</accession>
<proteinExistence type="predicted"/>
<comment type="caution">
    <text evidence="1">The sequence shown here is derived from an EMBL/GenBank/DDBJ whole genome shotgun (WGS) entry which is preliminary data.</text>
</comment>
<reference evidence="1 2" key="1">
    <citation type="journal article" date="2016" name="Nat. Commun.">
        <title>Thousands of microbial genomes shed light on interconnected biogeochemical processes in an aquifer system.</title>
        <authorList>
            <person name="Anantharaman K."/>
            <person name="Brown C.T."/>
            <person name="Hug L.A."/>
            <person name="Sharon I."/>
            <person name="Castelle C.J."/>
            <person name="Probst A.J."/>
            <person name="Thomas B.C."/>
            <person name="Singh A."/>
            <person name="Wilkins M.J."/>
            <person name="Karaoz U."/>
            <person name="Brodie E.L."/>
            <person name="Williams K.H."/>
            <person name="Hubbard S.S."/>
            <person name="Banfield J.F."/>
        </authorList>
    </citation>
    <scope>NUCLEOTIDE SEQUENCE [LARGE SCALE GENOMIC DNA]</scope>
</reference>
<gene>
    <name evidence="1" type="ORF">A2Y75_05430</name>
</gene>
<name>A0A1F2WG89_9ACTN</name>
<evidence type="ECO:0000313" key="2">
    <source>
        <dbReference type="Proteomes" id="UP000177876"/>
    </source>
</evidence>
<evidence type="ECO:0000313" key="1">
    <source>
        <dbReference type="EMBL" id="OFW55857.1"/>
    </source>
</evidence>
<protein>
    <submittedName>
        <fullName evidence="1">Uncharacterized protein</fullName>
    </submittedName>
</protein>
<dbReference type="AlphaFoldDB" id="A0A1F2WG89"/>
<dbReference type="STRING" id="1797197.A2Y75_05430"/>